<evidence type="ECO:0000313" key="7">
    <source>
        <dbReference type="Proteomes" id="UP000740926"/>
    </source>
</evidence>
<feature type="domain" description="SP-RING-type" evidence="5">
    <location>
        <begin position="262"/>
        <end position="348"/>
    </location>
</feature>
<dbReference type="OMA" id="RVDVNWQ"/>
<accession>A0A9P6Z111</accession>
<keyword evidence="1" id="KW-0479">Metal-binding</keyword>
<dbReference type="GO" id="GO:0008270">
    <property type="term" value="F:zinc ion binding"/>
    <property type="evidence" value="ECO:0007669"/>
    <property type="project" value="UniProtKB-KW"/>
</dbReference>
<dbReference type="InterPro" id="IPR004181">
    <property type="entry name" value="Znf_MIZ"/>
</dbReference>
<comment type="caution">
    <text evidence="6">The sequence shown here is derived from an EMBL/GenBank/DDBJ whole genome shotgun (WGS) entry which is preliminary data.</text>
</comment>
<name>A0A9P6Z111_9FUNG</name>
<evidence type="ECO:0000256" key="4">
    <source>
        <dbReference type="PROSITE-ProRule" id="PRU00452"/>
    </source>
</evidence>
<dbReference type="PROSITE" id="PS51044">
    <property type="entry name" value="ZF_SP_RING"/>
    <property type="match status" value="1"/>
</dbReference>
<dbReference type="GO" id="GO:0000785">
    <property type="term" value="C:chromatin"/>
    <property type="evidence" value="ECO:0007669"/>
    <property type="project" value="TreeGrafter"/>
</dbReference>
<organism evidence="6 7">
    <name type="scientific">Rhizopus delemar</name>
    <dbReference type="NCBI Taxonomy" id="936053"/>
    <lineage>
        <taxon>Eukaryota</taxon>
        <taxon>Fungi</taxon>
        <taxon>Fungi incertae sedis</taxon>
        <taxon>Mucoromycota</taxon>
        <taxon>Mucoromycotina</taxon>
        <taxon>Mucoromycetes</taxon>
        <taxon>Mucorales</taxon>
        <taxon>Mucorineae</taxon>
        <taxon>Rhizopodaceae</taxon>
        <taxon>Rhizopus</taxon>
    </lineage>
</organism>
<evidence type="ECO:0000256" key="1">
    <source>
        <dbReference type="ARBA" id="ARBA00022723"/>
    </source>
</evidence>
<proteinExistence type="predicted"/>
<dbReference type="Gene3D" id="3.30.40.10">
    <property type="entry name" value="Zinc/RING finger domain, C3HC4 (zinc finger)"/>
    <property type="match status" value="1"/>
</dbReference>
<evidence type="ECO:0000256" key="3">
    <source>
        <dbReference type="ARBA" id="ARBA00022833"/>
    </source>
</evidence>
<dbReference type="Proteomes" id="UP000740926">
    <property type="component" value="Unassembled WGS sequence"/>
</dbReference>
<dbReference type="PANTHER" id="PTHR10782">
    <property type="entry name" value="ZINC FINGER MIZ DOMAIN-CONTAINING PROTEIN"/>
    <property type="match status" value="1"/>
</dbReference>
<protein>
    <recommendedName>
        <fullName evidence="5">SP-RING-type domain-containing protein</fullName>
    </recommendedName>
</protein>
<dbReference type="GO" id="GO:0016925">
    <property type="term" value="P:protein sumoylation"/>
    <property type="evidence" value="ECO:0007669"/>
    <property type="project" value="TreeGrafter"/>
</dbReference>
<dbReference type="Pfam" id="PF02891">
    <property type="entry name" value="zf-MIZ"/>
    <property type="match status" value="1"/>
</dbReference>
<dbReference type="InterPro" id="IPR013083">
    <property type="entry name" value="Znf_RING/FYVE/PHD"/>
</dbReference>
<keyword evidence="2 4" id="KW-0863">Zinc-finger</keyword>
<dbReference type="PANTHER" id="PTHR10782:SF4">
    <property type="entry name" value="TONALLI, ISOFORM E"/>
    <property type="match status" value="1"/>
</dbReference>
<evidence type="ECO:0000256" key="2">
    <source>
        <dbReference type="ARBA" id="ARBA00022771"/>
    </source>
</evidence>
<dbReference type="EMBL" id="JAANIU010001215">
    <property type="protein sequence ID" value="KAG1568152.1"/>
    <property type="molecule type" value="Genomic_DNA"/>
</dbReference>
<keyword evidence="7" id="KW-1185">Reference proteome</keyword>
<dbReference type="GO" id="GO:0061665">
    <property type="term" value="F:SUMO ligase activity"/>
    <property type="evidence" value="ECO:0007669"/>
    <property type="project" value="TreeGrafter"/>
</dbReference>
<keyword evidence="3" id="KW-0862">Zinc</keyword>
<gene>
    <name evidence="6" type="ORF">G6F50_007555</name>
</gene>
<dbReference type="AlphaFoldDB" id="A0A9P6Z111"/>
<reference evidence="6 7" key="1">
    <citation type="journal article" date="2020" name="Microb. Genom.">
        <title>Genetic diversity of clinical and environmental Mucorales isolates obtained from an investigation of mucormycosis cases among solid organ transplant recipients.</title>
        <authorList>
            <person name="Nguyen M.H."/>
            <person name="Kaul D."/>
            <person name="Muto C."/>
            <person name="Cheng S.J."/>
            <person name="Richter R.A."/>
            <person name="Bruno V.M."/>
            <person name="Liu G."/>
            <person name="Beyhan S."/>
            <person name="Sundermann A.J."/>
            <person name="Mounaud S."/>
            <person name="Pasculle A.W."/>
            <person name="Nierman W.C."/>
            <person name="Driscoll E."/>
            <person name="Cumbie R."/>
            <person name="Clancy C.J."/>
            <person name="Dupont C.L."/>
        </authorList>
    </citation>
    <scope>NUCLEOTIDE SEQUENCE [LARGE SCALE GENOMIC DNA]</scope>
    <source>
        <strain evidence="6 7">GL24</strain>
    </source>
</reference>
<evidence type="ECO:0000313" key="6">
    <source>
        <dbReference type="EMBL" id="KAG1568152.1"/>
    </source>
</evidence>
<sequence length="392" mass="46352">MTEKLPTTLFRLKKRKLEAILQYLVDHHLVHNKNMFKDNLQTHQLAEYLLSLIYPGYSVSRAKNFAYTNYRECREKEMNSLDPLAYDHVPTTEIFERLDEVFYVDVNWQDERYTPCIEIPISVLKRSIDRVWTDEKQRTVKEGFMHIDISEQIKLCIQGKYRNNSTLDHTKPKLPNCQSIQIQFELENNNEQNISHISICTVMKRTSKELVSQLYMQSVTEFIHKSIYSSPYPLITQQIMIKLLRQQESAEDTFMACMSGTIDDKIEQDEICMIEAVSLRDPTTLKRMRHPIKSIHCKHRSCFDANDFFDYHSNLKLWYCPICFVQIKHLEELKMDYVIKVAVEEYDQEDQVYVIQDGLVVSKSELFITQASSFDDSNYHITKKLRTLTHVT</sequence>
<evidence type="ECO:0000259" key="5">
    <source>
        <dbReference type="PROSITE" id="PS51044"/>
    </source>
</evidence>